<dbReference type="PANTHER" id="PTHR47165">
    <property type="entry name" value="OS03G0429900 PROTEIN"/>
    <property type="match status" value="1"/>
</dbReference>
<dbReference type="Pfam" id="PF02721">
    <property type="entry name" value="DUF223"/>
    <property type="match status" value="1"/>
</dbReference>
<feature type="region of interest" description="Disordered" evidence="2">
    <location>
        <begin position="342"/>
        <end position="377"/>
    </location>
</feature>
<keyword evidence="1" id="KW-0238">DNA-binding</keyword>
<feature type="domain" description="Replication protein A OB" evidence="4">
    <location>
        <begin position="141"/>
        <end position="222"/>
    </location>
</feature>
<accession>A0AAP0C607</accession>
<reference evidence="5 6" key="1">
    <citation type="submission" date="2024-04" db="EMBL/GenBank/DDBJ databases">
        <title>The reference genome of an endangered Asteraceae, Deinandra increscens subsp. villosa, native to the Central Coast of California.</title>
        <authorList>
            <person name="Guilliams M."/>
            <person name="Hasenstab-Lehman K."/>
            <person name="Meyer R."/>
            <person name="Mcevoy S."/>
        </authorList>
    </citation>
    <scope>NUCLEOTIDE SEQUENCE [LARGE SCALE GENOMIC DNA]</scope>
    <source>
        <tissue evidence="5">Leaf</tissue>
    </source>
</reference>
<evidence type="ECO:0008006" key="7">
    <source>
        <dbReference type="Google" id="ProtNLM"/>
    </source>
</evidence>
<name>A0AAP0C607_9ASTR</name>
<keyword evidence="6" id="KW-1185">Reference proteome</keyword>
<proteinExistence type="predicted"/>
<comment type="caution">
    <text evidence="5">The sequence shown here is derived from an EMBL/GenBank/DDBJ whole genome shotgun (WGS) entry which is preliminary data.</text>
</comment>
<feature type="compositionally biased region" description="Low complexity" evidence="2">
    <location>
        <begin position="572"/>
        <end position="586"/>
    </location>
</feature>
<dbReference type="PANTHER" id="PTHR47165:SF4">
    <property type="entry name" value="OS03G0429900 PROTEIN"/>
    <property type="match status" value="1"/>
</dbReference>
<evidence type="ECO:0000259" key="4">
    <source>
        <dbReference type="Pfam" id="PF16900"/>
    </source>
</evidence>
<feature type="compositionally biased region" description="Polar residues" evidence="2">
    <location>
        <begin position="351"/>
        <end position="377"/>
    </location>
</feature>
<dbReference type="Proteomes" id="UP001408789">
    <property type="component" value="Unassembled WGS sequence"/>
</dbReference>
<gene>
    <name evidence="5" type="ORF">SSX86_031121</name>
</gene>
<dbReference type="InterPro" id="IPR012340">
    <property type="entry name" value="NA-bd_OB-fold"/>
</dbReference>
<dbReference type="CDD" id="cd04481">
    <property type="entry name" value="RPA1_DBD_B_like"/>
    <property type="match status" value="1"/>
</dbReference>
<dbReference type="GO" id="GO:0003677">
    <property type="term" value="F:DNA binding"/>
    <property type="evidence" value="ECO:0007669"/>
    <property type="project" value="UniProtKB-KW"/>
</dbReference>
<dbReference type="AlphaFoldDB" id="A0AAP0C607"/>
<dbReference type="SUPFAM" id="SSF50249">
    <property type="entry name" value="Nucleic acid-binding proteins"/>
    <property type="match status" value="3"/>
</dbReference>
<organism evidence="5 6">
    <name type="scientific">Deinandra increscens subsp. villosa</name>
    <dbReference type="NCBI Taxonomy" id="3103831"/>
    <lineage>
        <taxon>Eukaryota</taxon>
        <taxon>Viridiplantae</taxon>
        <taxon>Streptophyta</taxon>
        <taxon>Embryophyta</taxon>
        <taxon>Tracheophyta</taxon>
        <taxon>Spermatophyta</taxon>
        <taxon>Magnoliopsida</taxon>
        <taxon>eudicotyledons</taxon>
        <taxon>Gunneridae</taxon>
        <taxon>Pentapetalae</taxon>
        <taxon>asterids</taxon>
        <taxon>campanulids</taxon>
        <taxon>Asterales</taxon>
        <taxon>Asteraceae</taxon>
        <taxon>Asteroideae</taxon>
        <taxon>Heliantheae alliance</taxon>
        <taxon>Madieae</taxon>
        <taxon>Madiinae</taxon>
        <taxon>Deinandra</taxon>
    </lineage>
</organism>
<sequence length="599" mass="68043">MDQQLQVQNFQPLNELQVSNMEHYVKVRVLSVWKRPLYSNPTQTYSVEFVCADEEGNKISGSCLFKWLNRFQRFFINQNVLIIKRPLLGSNTGTWRMVDHPLKLGINFETHVARGTEWSGDDRFFNFTDFKTIVELEASTTLSIDVIGVLRENEPLTHFKTKDKRDSVKMRIKLEDLKGESIYVTLFDAFAHQLLNYLAAHEEPHYVIILQFGRFAIYEGRHSVSNAFDGTNLFINSHDVKETSTFLESFLQTVDSPKTPSYSRASSGVTYNMELDFLEVTAFNHTAEVQGIEEANKVIVLGTVKMIYDTWYYQACKRCIKIVQPTTEALPLTEDVPLAITDGQPLPITREQPQSLTETEPQPISQDQSVAKTETEPQPITEAVTGICNNSDCKSYKKVIQPFPRFKIGLKVQDSSGTVNLTLFDGEAKKLLHKSASEVLSNFQREKNANDDVDLKVPTEIQALLERKYAFKIDVSEFNIKKRYKFYTVEKVTDDQKIMKALEEKYSSDQVSYIIFINLDVVSFTGDNETPLSVNTVLSRGEGSQAADLKRNLDEVYDEDLPITSPAKATPSSVKSDSNSKSDNGSFVKEKLLIPKVEK</sequence>
<evidence type="ECO:0000259" key="3">
    <source>
        <dbReference type="Pfam" id="PF02721"/>
    </source>
</evidence>
<evidence type="ECO:0000256" key="1">
    <source>
        <dbReference type="ARBA" id="ARBA00023125"/>
    </source>
</evidence>
<dbReference type="Gene3D" id="2.40.50.140">
    <property type="entry name" value="Nucleic acid-binding proteins"/>
    <property type="match status" value="3"/>
</dbReference>
<dbReference type="EMBL" id="JBCNJP010004281">
    <property type="protein sequence ID" value="KAK9049911.1"/>
    <property type="molecule type" value="Genomic_DNA"/>
</dbReference>
<feature type="domain" description="Replication protein A 70 kDa DNA-binding subunit B/D first OB fold" evidence="3">
    <location>
        <begin position="10"/>
        <end position="113"/>
    </location>
</feature>
<dbReference type="InterPro" id="IPR031657">
    <property type="entry name" value="REPA_OB_2"/>
</dbReference>
<evidence type="ECO:0000256" key="2">
    <source>
        <dbReference type="SAM" id="MobiDB-lite"/>
    </source>
</evidence>
<feature type="region of interest" description="Disordered" evidence="2">
    <location>
        <begin position="561"/>
        <end position="587"/>
    </location>
</feature>
<evidence type="ECO:0000313" key="6">
    <source>
        <dbReference type="Proteomes" id="UP001408789"/>
    </source>
</evidence>
<dbReference type="Pfam" id="PF16900">
    <property type="entry name" value="REPA_OB_2"/>
    <property type="match status" value="1"/>
</dbReference>
<evidence type="ECO:0000313" key="5">
    <source>
        <dbReference type="EMBL" id="KAK9049911.1"/>
    </source>
</evidence>
<dbReference type="InterPro" id="IPR003871">
    <property type="entry name" value="RFA1B/D_OB_1st"/>
</dbReference>
<protein>
    <recommendedName>
        <fullName evidence="7">Replication protein A1</fullName>
    </recommendedName>
</protein>